<dbReference type="Gene3D" id="3.40.630.190">
    <property type="entry name" value="LCP protein"/>
    <property type="match status" value="1"/>
</dbReference>
<evidence type="ECO:0000259" key="4">
    <source>
        <dbReference type="Pfam" id="PF03816"/>
    </source>
</evidence>
<evidence type="ECO:0000313" key="5">
    <source>
        <dbReference type="EMBL" id="MFC6958226.1"/>
    </source>
</evidence>
<dbReference type="NCBIfam" id="TIGR00350">
    <property type="entry name" value="lytR_cpsA_psr"/>
    <property type="match status" value="1"/>
</dbReference>
<keyword evidence="3" id="KW-1133">Transmembrane helix</keyword>
<dbReference type="InterPro" id="IPR004474">
    <property type="entry name" value="LytR_CpsA_psr"/>
</dbReference>
<keyword evidence="3" id="KW-0472">Membrane</keyword>
<dbReference type="InterPro" id="IPR050922">
    <property type="entry name" value="LytR/CpsA/Psr_CW_biosynth"/>
</dbReference>
<accession>A0ABW2D7V4</accession>
<dbReference type="Pfam" id="PF03816">
    <property type="entry name" value="LytR_cpsA_psr"/>
    <property type="match status" value="1"/>
</dbReference>
<dbReference type="PANTHER" id="PTHR33392:SF6">
    <property type="entry name" value="POLYISOPRENYL-TEICHOIC ACID--PEPTIDOGLYCAN TEICHOIC ACID TRANSFERASE TAGU"/>
    <property type="match status" value="1"/>
</dbReference>
<feature type="domain" description="Cell envelope-related transcriptional attenuator" evidence="4">
    <location>
        <begin position="80"/>
        <end position="246"/>
    </location>
</feature>
<comment type="similarity">
    <text evidence="1">Belongs to the LytR/CpsA/Psr (LCP) family.</text>
</comment>
<evidence type="ECO:0000313" key="6">
    <source>
        <dbReference type="Proteomes" id="UP001596470"/>
    </source>
</evidence>
<protein>
    <submittedName>
        <fullName evidence="5">LCP family protein</fullName>
    </submittedName>
</protein>
<feature type="region of interest" description="Disordered" evidence="2">
    <location>
        <begin position="346"/>
        <end position="373"/>
    </location>
</feature>
<gene>
    <name evidence="5" type="ORF">ACFQS3_13560</name>
</gene>
<evidence type="ECO:0000256" key="2">
    <source>
        <dbReference type="SAM" id="MobiDB-lite"/>
    </source>
</evidence>
<organism evidence="5 6">
    <name type="scientific">Glycomyces mayteni</name>
    <dbReference type="NCBI Taxonomy" id="543887"/>
    <lineage>
        <taxon>Bacteria</taxon>
        <taxon>Bacillati</taxon>
        <taxon>Actinomycetota</taxon>
        <taxon>Actinomycetes</taxon>
        <taxon>Glycomycetales</taxon>
        <taxon>Glycomycetaceae</taxon>
        <taxon>Glycomyces</taxon>
    </lineage>
</organism>
<dbReference type="PANTHER" id="PTHR33392">
    <property type="entry name" value="POLYISOPRENYL-TEICHOIC ACID--PEPTIDOGLYCAN TEICHOIC ACID TRANSFERASE TAGU"/>
    <property type="match status" value="1"/>
</dbReference>
<dbReference type="RefSeq" id="WP_382346575.1">
    <property type="nucleotide sequence ID" value="NZ_JBHMBP010000001.1"/>
</dbReference>
<keyword evidence="6" id="KW-1185">Reference proteome</keyword>
<evidence type="ECO:0000256" key="1">
    <source>
        <dbReference type="ARBA" id="ARBA00006068"/>
    </source>
</evidence>
<name>A0ABW2D7V4_9ACTN</name>
<reference evidence="6" key="1">
    <citation type="journal article" date="2019" name="Int. J. Syst. Evol. Microbiol.">
        <title>The Global Catalogue of Microorganisms (GCM) 10K type strain sequencing project: providing services to taxonomists for standard genome sequencing and annotation.</title>
        <authorList>
            <consortium name="The Broad Institute Genomics Platform"/>
            <consortium name="The Broad Institute Genome Sequencing Center for Infectious Disease"/>
            <person name="Wu L."/>
            <person name="Ma J."/>
        </authorList>
    </citation>
    <scope>NUCLEOTIDE SEQUENCE [LARGE SCALE GENOMIC DNA]</scope>
    <source>
        <strain evidence="6">KACC 12634</strain>
    </source>
</reference>
<dbReference type="Proteomes" id="UP001596470">
    <property type="component" value="Unassembled WGS sequence"/>
</dbReference>
<feature type="transmembrane region" description="Helical" evidence="3">
    <location>
        <begin position="13"/>
        <end position="36"/>
    </location>
</feature>
<comment type="caution">
    <text evidence="5">The sequence shown here is derived from an EMBL/GenBank/DDBJ whole genome shotgun (WGS) entry which is preliminary data.</text>
</comment>
<evidence type="ECO:0000256" key="3">
    <source>
        <dbReference type="SAM" id="Phobius"/>
    </source>
</evidence>
<dbReference type="EMBL" id="JBHSYS010000003">
    <property type="protein sequence ID" value="MFC6958226.1"/>
    <property type="molecule type" value="Genomic_DNA"/>
</dbReference>
<proteinExistence type="inferred from homology"/>
<feature type="compositionally biased region" description="Polar residues" evidence="2">
    <location>
        <begin position="364"/>
        <end position="373"/>
    </location>
</feature>
<sequence length="373" mass="40792">MAGKSGAPWWAHFLMYAGGLTMVVAGATAGFAQYALDRANNTIEQEDILGDNRAEMDVENIEGPLNILVLGTDKQGGSTRSDTMIIVHINGDLTQATMVSLPRDLLVDIPDCGPGFGGNPCQNKLNHAASISDDWDVTRANVVQTVYDLTGVRFHMGATADFNGFVDMVDLVGTVEICTWKEFQSHHTDRVFEKGCHDYDKEAALDLVRQRYQFYDTIDYDLNLYGDYARQNFQQQAIKSLLEQAKAQGFLQDPAKLTELLEGFGDKVTLDLPEGVTVTDLAVNLRNIDPSTMTTVRVPASSEQGTEWGDIERIHDGPEAEAAASLWLALQNDTLDAWMAANPEWVKSDAANPDSYTDGETELGTESASPGTD</sequence>
<keyword evidence="3" id="KW-0812">Transmembrane</keyword>